<evidence type="ECO:0000313" key="6">
    <source>
        <dbReference type="Proteomes" id="UP001597182"/>
    </source>
</evidence>
<evidence type="ECO:0000256" key="2">
    <source>
        <dbReference type="ARBA" id="ARBA00022801"/>
    </source>
</evidence>
<dbReference type="Proteomes" id="UP001597182">
    <property type="component" value="Unassembled WGS sequence"/>
</dbReference>
<dbReference type="SUPFAM" id="SSF88713">
    <property type="entry name" value="Glycoside hydrolase/deacetylase"/>
    <property type="match status" value="1"/>
</dbReference>
<keyword evidence="3" id="KW-0732">Signal</keyword>
<keyword evidence="1" id="KW-0479">Metal-binding</keyword>
<dbReference type="InterPro" id="IPR050248">
    <property type="entry name" value="Polysacc_deacetylase_ArnD"/>
</dbReference>
<comment type="caution">
    <text evidence="5">The sequence shown here is derived from an EMBL/GenBank/DDBJ whole genome shotgun (WGS) entry which is preliminary data.</text>
</comment>
<dbReference type="CDD" id="cd10917">
    <property type="entry name" value="CE4_NodB_like_6s_7s"/>
    <property type="match status" value="1"/>
</dbReference>
<dbReference type="PANTHER" id="PTHR10587:SF133">
    <property type="entry name" value="CHITIN DEACETYLASE 1-RELATED"/>
    <property type="match status" value="1"/>
</dbReference>
<reference evidence="6" key="1">
    <citation type="journal article" date="2019" name="Int. J. Syst. Evol. Microbiol.">
        <title>The Global Catalogue of Microorganisms (GCM) 10K type strain sequencing project: providing services to taxonomists for standard genome sequencing and annotation.</title>
        <authorList>
            <consortium name="The Broad Institute Genomics Platform"/>
            <consortium name="The Broad Institute Genome Sequencing Center for Infectious Disease"/>
            <person name="Wu L."/>
            <person name="Ma J."/>
        </authorList>
    </citation>
    <scope>NUCLEOTIDE SEQUENCE [LARGE SCALE GENOMIC DNA]</scope>
    <source>
        <strain evidence="6">CCUG 49018</strain>
    </source>
</reference>
<dbReference type="Pfam" id="PF01522">
    <property type="entry name" value="Polysacc_deac_1"/>
    <property type="match status" value="1"/>
</dbReference>
<sequence length="255" mass="27355">MHPARVWQVLLGVMLAVSPVVAADSVGAVGGVAAIGPVAEQPARACPNGYVALTFDDGPDAVTTPALVDELRRHGSRATFFVIGAKAAAAPEVVVLVRSEGMAVGNHTYDHPFLDELSEQAVTDELTRTSAILDGIGGPAPTLFRPPYGRRNAVVERVVRRLGLTEVLWSYDSDDYEEASVEQMVRQAEKATDGEVLLFHDGYHSTVDAVPQILDVFDRRGLCAGQVLPSATPQQAWLDYDGDDKTYYPAVAGPW</sequence>
<protein>
    <submittedName>
        <fullName evidence="5">Polysaccharide deacetylase family protein</fullName>
        <ecNumber evidence="5">3.-.-.-</ecNumber>
    </submittedName>
</protein>
<organism evidence="5 6">
    <name type="scientific">Pseudonocardia benzenivorans</name>
    <dbReference type="NCBI Taxonomy" id="228005"/>
    <lineage>
        <taxon>Bacteria</taxon>
        <taxon>Bacillati</taxon>
        <taxon>Actinomycetota</taxon>
        <taxon>Actinomycetes</taxon>
        <taxon>Pseudonocardiales</taxon>
        <taxon>Pseudonocardiaceae</taxon>
        <taxon>Pseudonocardia</taxon>
    </lineage>
</organism>
<proteinExistence type="predicted"/>
<keyword evidence="2 5" id="KW-0378">Hydrolase</keyword>
<feature type="signal peptide" evidence="3">
    <location>
        <begin position="1"/>
        <end position="22"/>
    </location>
</feature>
<keyword evidence="6" id="KW-1185">Reference proteome</keyword>
<dbReference type="PANTHER" id="PTHR10587">
    <property type="entry name" value="GLYCOSYL TRANSFERASE-RELATED"/>
    <property type="match status" value="1"/>
</dbReference>
<gene>
    <name evidence="5" type="ORF">ACFQ34_26630</name>
</gene>
<dbReference type="RefSeq" id="WP_346090606.1">
    <property type="nucleotide sequence ID" value="NZ_BAABKS010000012.1"/>
</dbReference>
<feature type="chain" id="PRO_5045536526" evidence="3">
    <location>
        <begin position="23"/>
        <end position="255"/>
    </location>
</feature>
<feature type="domain" description="NodB homology" evidence="4">
    <location>
        <begin position="49"/>
        <end position="225"/>
    </location>
</feature>
<evidence type="ECO:0000259" key="4">
    <source>
        <dbReference type="PROSITE" id="PS51677"/>
    </source>
</evidence>
<dbReference type="PROSITE" id="PS51677">
    <property type="entry name" value="NODB"/>
    <property type="match status" value="1"/>
</dbReference>
<dbReference type="InterPro" id="IPR011330">
    <property type="entry name" value="Glyco_hydro/deAcase_b/a-brl"/>
</dbReference>
<evidence type="ECO:0000313" key="5">
    <source>
        <dbReference type="EMBL" id="MFD1236880.1"/>
    </source>
</evidence>
<dbReference type="Gene3D" id="3.20.20.370">
    <property type="entry name" value="Glycoside hydrolase/deacetylase"/>
    <property type="match status" value="1"/>
</dbReference>
<dbReference type="GO" id="GO:0016787">
    <property type="term" value="F:hydrolase activity"/>
    <property type="evidence" value="ECO:0007669"/>
    <property type="project" value="UniProtKB-KW"/>
</dbReference>
<dbReference type="EMBL" id="JBHTMB010000247">
    <property type="protein sequence ID" value="MFD1236880.1"/>
    <property type="molecule type" value="Genomic_DNA"/>
</dbReference>
<evidence type="ECO:0000256" key="1">
    <source>
        <dbReference type="ARBA" id="ARBA00022723"/>
    </source>
</evidence>
<accession>A0ABW3VPY6</accession>
<dbReference type="InterPro" id="IPR002509">
    <property type="entry name" value="NODB_dom"/>
</dbReference>
<evidence type="ECO:0000256" key="3">
    <source>
        <dbReference type="SAM" id="SignalP"/>
    </source>
</evidence>
<dbReference type="EC" id="3.-.-.-" evidence="5"/>
<name>A0ABW3VPY6_9PSEU</name>